<evidence type="ECO:0000313" key="2">
    <source>
        <dbReference type="EMBL" id="MBK9716004.1"/>
    </source>
</evidence>
<organism evidence="2 3">
    <name type="scientific">Candidatus Defluviibacterium haderslevense</name>
    <dbReference type="NCBI Taxonomy" id="2981993"/>
    <lineage>
        <taxon>Bacteria</taxon>
        <taxon>Pseudomonadati</taxon>
        <taxon>Bacteroidota</taxon>
        <taxon>Saprospiria</taxon>
        <taxon>Saprospirales</taxon>
        <taxon>Saprospiraceae</taxon>
        <taxon>Candidatus Defluviibacterium</taxon>
    </lineage>
</organism>
<protein>
    <submittedName>
        <fullName evidence="2">Rhodanese-like domain-containing protein</fullName>
    </submittedName>
</protein>
<dbReference type="CDD" id="cd00158">
    <property type="entry name" value="RHOD"/>
    <property type="match status" value="1"/>
</dbReference>
<dbReference type="EMBL" id="JADKFW010000004">
    <property type="protein sequence ID" value="MBK9716004.1"/>
    <property type="molecule type" value="Genomic_DNA"/>
</dbReference>
<evidence type="ECO:0000259" key="1">
    <source>
        <dbReference type="PROSITE" id="PS50206"/>
    </source>
</evidence>
<comment type="caution">
    <text evidence="2">The sequence shown here is derived from an EMBL/GenBank/DDBJ whole genome shotgun (WGS) entry which is preliminary data.</text>
</comment>
<dbReference type="SUPFAM" id="SSF52821">
    <property type="entry name" value="Rhodanese/Cell cycle control phosphatase"/>
    <property type="match status" value="1"/>
</dbReference>
<dbReference type="Gene3D" id="3.40.250.10">
    <property type="entry name" value="Rhodanese-like domain"/>
    <property type="match status" value="1"/>
</dbReference>
<gene>
    <name evidence="2" type="ORF">IPO85_00475</name>
</gene>
<dbReference type="InterPro" id="IPR036873">
    <property type="entry name" value="Rhodanese-like_dom_sf"/>
</dbReference>
<feature type="domain" description="Rhodanese" evidence="1">
    <location>
        <begin position="16"/>
        <end position="59"/>
    </location>
</feature>
<proteinExistence type="predicted"/>
<dbReference type="Proteomes" id="UP000808349">
    <property type="component" value="Unassembled WGS sequence"/>
</dbReference>
<dbReference type="Pfam" id="PF00581">
    <property type="entry name" value="Rhodanese"/>
    <property type="match status" value="1"/>
</dbReference>
<dbReference type="PROSITE" id="PS50206">
    <property type="entry name" value="RHODANESE_3"/>
    <property type="match status" value="1"/>
</dbReference>
<dbReference type="InterPro" id="IPR001763">
    <property type="entry name" value="Rhodanese-like_dom"/>
</dbReference>
<name>A0A9D7XBU7_9BACT</name>
<dbReference type="AlphaFoldDB" id="A0A9D7XBU7"/>
<sequence length="61" mass="6644">MTELENHLTEWSIKNTLVTVCGKGGGRSAAAAEILKSAGFLNTFYLCGGTFGWYENEIKVD</sequence>
<accession>A0A9D7XBU7</accession>
<reference evidence="2 3" key="1">
    <citation type="submission" date="2020-10" db="EMBL/GenBank/DDBJ databases">
        <title>Connecting structure to function with the recovery of over 1000 high-quality activated sludge metagenome-assembled genomes encoding full-length rRNA genes using long-read sequencing.</title>
        <authorList>
            <person name="Singleton C.M."/>
            <person name="Petriglieri F."/>
            <person name="Kristensen J.M."/>
            <person name="Kirkegaard R.H."/>
            <person name="Michaelsen T.Y."/>
            <person name="Andersen M.H."/>
            <person name="Karst S.M."/>
            <person name="Dueholm M.S."/>
            <person name="Nielsen P.H."/>
            <person name="Albertsen M."/>
        </authorList>
    </citation>
    <scope>NUCLEOTIDE SEQUENCE [LARGE SCALE GENOMIC DNA]</scope>
    <source>
        <strain evidence="2">Ribe_18-Q3-R11-54_BAT3C.373</strain>
    </source>
</reference>
<evidence type="ECO:0000313" key="3">
    <source>
        <dbReference type="Proteomes" id="UP000808349"/>
    </source>
</evidence>